<evidence type="ECO:0000313" key="3">
    <source>
        <dbReference type="Proteomes" id="UP000198893"/>
    </source>
</evidence>
<dbReference type="RefSeq" id="WP_093119211.1">
    <property type="nucleotide sequence ID" value="NZ_FODS01000016.1"/>
</dbReference>
<sequence>MTMFSMKPQFDLAEFLAVPAPVGARRRGKQSYPRPAAKAAAQPATVAETGKTDDPEQSA</sequence>
<evidence type="ECO:0000256" key="1">
    <source>
        <dbReference type="SAM" id="MobiDB-lite"/>
    </source>
</evidence>
<name>A0A1H8TQU1_9RHOB</name>
<accession>A0A1H8TQU1</accession>
<dbReference type="EMBL" id="FODS01000016">
    <property type="protein sequence ID" value="SEO93379.1"/>
    <property type="molecule type" value="Genomic_DNA"/>
</dbReference>
<protein>
    <submittedName>
        <fullName evidence="2">Uncharacterized protein</fullName>
    </submittedName>
</protein>
<dbReference type="Proteomes" id="UP000198893">
    <property type="component" value="Unassembled WGS sequence"/>
</dbReference>
<organism evidence="2 3">
    <name type="scientific">Salinihabitans flavidus</name>
    <dbReference type="NCBI Taxonomy" id="569882"/>
    <lineage>
        <taxon>Bacteria</taxon>
        <taxon>Pseudomonadati</taxon>
        <taxon>Pseudomonadota</taxon>
        <taxon>Alphaproteobacteria</taxon>
        <taxon>Rhodobacterales</taxon>
        <taxon>Roseobacteraceae</taxon>
        <taxon>Salinihabitans</taxon>
    </lineage>
</organism>
<feature type="region of interest" description="Disordered" evidence="1">
    <location>
        <begin position="25"/>
        <end position="59"/>
    </location>
</feature>
<evidence type="ECO:0000313" key="2">
    <source>
        <dbReference type="EMBL" id="SEO93379.1"/>
    </source>
</evidence>
<reference evidence="2 3" key="1">
    <citation type="submission" date="2016-10" db="EMBL/GenBank/DDBJ databases">
        <authorList>
            <person name="de Groot N.N."/>
        </authorList>
    </citation>
    <scope>NUCLEOTIDE SEQUENCE [LARGE SCALE GENOMIC DNA]</scope>
    <source>
        <strain evidence="2 3">DSM 27842</strain>
    </source>
</reference>
<feature type="compositionally biased region" description="Basic and acidic residues" evidence="1">
    <location>
        <begin position="50"/>
        <end position="59"/>
    </location>
</feature>
<keyword evidence="3" id="KW-1185">Reference proteome</keyword>
<gene>
    <name evidence="2" type="ORF">SAMN04490248_11686</name>
</gene>
<dbReference type="OrthoDB" id="9256246at2"/>
<feature type="compositionally biased region" description="Low complexity" evidence="1">
    <location>
        <begin position="33"/>
        <end position="47"/>
    </location>
</feature>
<dbReference type="AlphaFoldDB" id="A0A1H8TQU1"/>
<proteinExistence type="predicted"/>